<sequence length="185" mass="19615">VTGSCYLKMAVITKGRLWTERSWEKAAGTGPGQETPSLDSLFWESLKATASWSTKPADVTKGRSPTACGKDTGFWWTGMDKCTRAPSMTTRGTALGRCSFRTVTSTTATGSGTGVRDTGCCAAPTAPPTSSDPPIYSRRNSRRHRLLPRHHELGVGEAPLGDLFSLSTAGVFSANRVSCLAASIP</sequence>
<evidence type="ECO:0000313" key="1">
    <source>
        <dbReference type="EMBL" id="PNI31380.1"/>
    </source>
</evidence>
<reference evidence="1 2" key="1">
    <citation type="submission" date="2017-12" db="EMBL/GenBank/DDBJ databases">
        <title>High-resolution comparative analysis of great ape genomes.</title>
        <authorList>
            <person name="Pollen A."/>
            <person name="Hastie A."/>
            <person name="Hormozdiari F."/>
            <person name="Dougherty M."/>
            <person name="Liu R."/>
            <person name="Chaisson M."/>
            <person name="Hoppe E."/>
            <person name="Hill C."/>
            <person name="Pang A."/>
            <person name="Hillier L."/>
            <person name="Baker C."/>
            <person name="Armstrong J."/>
            <person name="Shendure J."/>
            <person name="Paten B."/>
            <person name="Wilson R."/>
            <person name="Chao H."/>
            <person name="Schneider V."/>
            <person name="Ventura M."/>
            <person name="Kronenberg Z."/>
            <person name="Murali S."/>
            <person name="Gordon D."/>
            <person name="Cantsilieris S."/>
            <person name="Munson K."/>
            <person name="Nelson B."/>
            <person name="Raja A."/>
            <person name="Underwood J."/>
            <person name="Diekhans M."/>
            <person name="Fiddes I."/>
            <person name="Haussler D."/>
            <person name="Eichler E."/>
        </authorList>
    </citation>
    <scope>NUCLEOTIDE SEQUENCE [LARGE SCALE GENOMIC DNA]</scope>
    <source>
        <strain evidence="1">Yerkes chimp pedigree #C0471</strain>
    </source>
</reference>
<accession>A0A2J8K8L7</accession>
<organism evidence="1 2">
    <name type="scientific">Pan troglodytes</name>
    <name type="common">Chimpanzee</name>
    <dbReference type="NCBI Taxonomy" id="9598"/>
    <lineage>
        <taxon>Eukaryota</taxon>
        <taxon>Metazoa</taxon>
        <taxon>Chordata</taxon>
        <taxon>Craniata</taxon>
        <taxon>Vertebrata</taxon>
        <taxon>Euteleostomi</taxon>
        <taxon>Mammalia</taxon>
        <taxon>Eutheria</taxon>
        <taxon>Euarchontoglires</taxon>
        <taxon>Primates</taxon>
        <taxon>Haplorrhini</taxon>
        <taxon>Catarrhini</taxon>
        <taxon>Hominidae</taxon>
        <taxon>Pan</taxon>
    </lineage>
</organism>
<feature type="non-terminal residue" evidence="1">
    <location>
        <position position="1"/>
    </location>
</feature>
<comment type="caution">
    <text evidence="1">The sequence shown here is derived from an EMBL/GenBank/DDBJ whole genome shotgun (WGS) entry which is preliminary data.</text>
</comment>
<proteinExistence type="predicted"/>
<gene>
    <name evidence="1" type="ORF">CK820_G0040576</name>
</gene>
<evidence type="ECO:0000313" key="2">
    <source>
        <dbReference type="Proteomes" id="UP000236370"/>
    </source>
</evidence>
<dbReference type="AlphaFoldDB" id="A0A2J8K8L7"/>
<dbReference type="Proteomes" id="UP000236370">
    <property type="component" value="Unassembled WGS sequence"/>
</dbReference>
<protein>
    <submittedName>
        <fullName evidence="1">MORN1 isoform 7</fullName>
    </submittedName>
</protein>
<dbReference type="EMBL" id="NBAG03000385">
    <property type="protein sequence ID" value="PNI31380.1"/>
    <property type="molecule type" value="Genomic_DNA"/>
</dbReference>
<name>A0A2J8K8L7_PANTR</name>